<organism evidence="1 2">
    <name type="scientific">Phytophthora nicotianae</name>
    <name type="common">Potato buckeye rot agent</name>
    <name type="synonym">Phytophthora parasitica</name>
    <dbReference type="NCBI Taxonomy" id="4792"/>
    <lineage>
        <taxon>Eukaryota</taxon>
        <taxon>Sar</taxon>
        <taxon>Stramenopiles</taxon>
        <taxon>Oomycota</taxon>
        <taxon>Peronosporomycetes</taxon>
        <taxon>Peronosporales</taxon>
        <taxon>Peronosporaceae</taxon>
        <taxon>Phytophthora</taxon>
    </lineage>
</organism>
<proteinExistence type="predicted"/>
<dbReference type="Proteomes" id="UP000053864">
    <property type="component" value="Unassembled WGS sequence"/>
</dbReference>
<evidence type="ECO:0000313" key="2">
    <source>
        <dbReference type="Proteomes" id="UP000053864"/>
    </source>
</evidence>
<protein>
    <recommendedName>
        <fullName evidence="3">BZIP domain-containing protein</fullName>
    </recommendedName>
</protein>
<dbReference type="EMBL" id="KI672233">
    <property type="protein sequence ID" value="ETL42889.1"/>
    <property type="molecule type" value="Genomic_DNA"/>
</dbReference>
<gene>
    <name evidence="1" type="ORF">L916_06423</name>
</gene>
<sequence>MTDEEQNLMEAMTMAESLRKYEYEGENPTADRRRKIKNAQEAKRQVRYLKKLKVERRTLQKQEVELALQLKKLWNAHDQDRTARNKKMLALGAWKMTALRQKAPTEPALATWLVLRGRSRRSDLPFFFCADGGPRFDCCRA</sequence>
<dbReference type="AlphaFoldDB" id="W2J8Y8"/>
<name>W2J8Y8_PHYNI</name>
<reference evidence="1 2" key="1">
    <citation type="submission" date="2013-11" db="EMBL/GenBank/DDBJ databases">
        <title>The Genome Sequence of Phytophthora parasitica CJ05E6.</title>
        <authorList>
            <consortium name="The Broad Institute Genomics Platform"/>
            <person name="Russ C."/>
            <person name="Tyler B."/>
            <person name="Panabieres F."/>
            <person name="Shan W."/>
            <person name="Tripathy S."/>
            <person name="Grunwald N."/>
            <person name="Machado M."/>
            <person name="Johnson C.S."/>
            <person name="Arredondo F."/>
            <person name="Hong C."/>
            <person name="Coffey M."/>
            <person name="Young S.K."/>
            <person name="Zeng Q."/>
            <person name="Gargeya S."/>
            <person name="Fitzgerald M."/>
            <person name="Abouelleil A."/>
            <person name="Alvarado L."/>
            <person name="Chapman S.B."/>
            <person name="Gainer-Dewar J."/>
            <person name="Goldberg J."/>
            <person name="Griggs A."/>
            <person name="Gujja S."/>
            <person name="Hansen M."/>
            <person name="Howarth C."/>
            <person name="Imamovic A."/>
            <person name="Ireland A."/>
            <person name="Larimer J."/>
            <person name="McCowan C."/>
            <person name="Murphy C."/>
            <person name="Pearson M."/>
            <person name="Poon T.W."/>
            <person name="Priest M."/>
            <person name="Roberts A."/>
            <person name="Saif S."/>
            <person name="Shea T."/>
            <person name="Sykes S."/>
            <person name="Wortman J."/>
            <person name="Nusbaum C."/>
            <person name="Birren B."/>
        </authorList>
    </citation>
    <scope>NUCLEOTIDE SEQUENCE [LARGE SCALE GENOMIC DNA]</scope>
    <source>
        <strain evidence="1 2">CJ05E6</strain>
    </source>
</reference>
<evidence type="ECO:0008006" key="3">
    <source>
        <dbReference type="Google" id="ProtNLM"/>
    </source>
</evidence>
<evidence type="ECO:0000313" key="1">
    <source>
        <dbReference type="EMBL" id="ETL42889.1"/>
    </source>
</evidence>
<accession>W2J8Y8</accession>